<accession>A0A9P0C6X1</accession>
<dbReference type="AlphaFoldDB" id="A0A9P0C6X1"/>
<dbReference type="EMBL" id="OU963862">
    <property type="protein sequence ID" value="CAH0753893.1"/>
    <property type="molecule type" value="Genomic_DNA"/>
</dbReference>
<evidence type="ECO:0000313" key="2">
    <source>
        <dbReference type="Proteomes" id="UP001152759"/>
    </source>
</evidence>
<name>A0A9P0C6X1_BEMTA</name>
<keyword evidence="2" id="KW-1185">Reference proteome</keyword>
<organism evidence="1 2">
    <name type="scientific">Bemisia tabaci</name>
    <name type="common">Sweetpotato whitefly</name>
    <name type="synonym">Aleurodes tabaci</name>
    <dbReference type="NCBI Taxonomy" id="7038"/>
    <lineage>
        <taxon>Eukaryota</taxon>
        <taxon>Metazoa</taxon>
        <taxon>Ecdysozoa</taxon>
        <taxon>Arthropoda</taxon>
        <taxon>Hexapoda</taxon>
        <taxon>Insecta</taxon>
        <taxon>Pterygota</taxon>
        <taxon>Neoptera</taxon>
        <taxon>Paraneoptera</taxon>
        <taxon>Hemiptera</taxon>
        <taxon>Sternorrhyncha</taxon>
        <taxon>Aleyrodoidea</taxon>
        <taxon>Aleyrodidae</taxon>
        <taxon>Aleyrodinae</taxon>
        <taxon>Bemisia</taxon>
    </lineage>
</organism>
<evidence type="ECO:0000313" key="1">
    <source>
        <dbReference type="EMBL" id="CAH0753893.1"/>
    </source>
</evidence>
<proteinExistence type="predicted"/>
<reference evidence="1" key="1">
    <citation type="submission" date="2021-12" db="EMBL/GenBank/DDBJ databases">
        <authorList>
            <person name="King R."/>
        </authorList>
    </citation>
    <scope>NUCLEOTIDE SEQUENCE</scope>
</reference>
<sequence>MVFQRWNLDMERIWHSTSKTSGRVVLLAIWLSIIPWFCSAQSWKKLDDARYSDGSDDVSVEESVSKNASLYLDRSVVGDDFNIELNFFRWGTCQRADLSKSLKCCETDINTDEDRRYYACEDIPADTASKFVRARLEVGDLQRSLMSRYNREVNSLFNASENPAWAEVSRRPIGELGDVPFSYFLGRPVEGLLRRALNRSLEESLDPANDRRRIEKRLQDLRQAVSAALNHTLNDIVNESLDYVFQLDDQDFDYVSGQWFRIRNLSLENIFDSMLQANGANMTGVETLLRIAWRLFLNQQQESFEKFLSNPGEVVAWIFNTYMNLFGNNRTGIFNREALRGFVQYYTATESYRVTIPLCYAPIPASSLCWNINFMINTNKWTVRKTVNLAAESSLLAADSFVLELFDLDLNLTGFRERRQEGVCADGRISLLDMDGYPFPKFELGCHPVFYHPLQYVDQVLCLLYERTATSRNSHRNTTLGKVCIDPIQATLMHELTRNFIRMTVRNNNLQPSSNKVCKNMVYQLHTLGTGTPRDELMSRAITEMLSYSITNLLGVRSDRRTILNFVRLSRAAPILMDAWGAIAQNSNSTEQFNRNLMECGVLLLQHGEEHRTLALHPTPPPQPPTSPPNRLRDLLRRRISDHRLAPPAPSSNRRIRQVDDLEMSQWDDMSGTQEEGQIGDPRDDDIPAIQQIQGQSALNNSLAALFRQLDEMRFRLRDFLDGQRVNFESRLDGLWDRYANTIRAWLESFLARVLGTVTQYAPLITRHPG</sequence>
<protein>
    <submittedName>
        <fullName evidence="1">Uncharacterized protein</fullName>
    </submittedName>
</protein>
<gene>
    <name evidence="1" type="ORF">BEMITA_LOCUS1173</name>
</gene>
<dbReference type="Proteomes" id="UP001152759">
    <property type="component" value="Chromosome 1"/>
</dbReference>